<protein>
    <submittedName>
        <fullName evidence="5">Sugar lactone lactonase YvrE</fullName>
    </submittedName>
</protein>
<sequence length="301" mass="31348">MTSTVDCVLDAGATLGEGIVWDASAQRLWWVDIAAPALHRFDPAAGKNETWAMPSAIGCVAPRADGGAVVGLEDGWCAFDPATGAVEILNAEAPGASGMRFNDGCVDPAGRFWAGTMPKAGPANAAAGEPGNGLLFRLDADGTSPRILDGLYTQNGLAFSPDGSVMYLSDSHPAVRTIWAFDFHLESGTPTNRRVFFDTRQVAGRPDGAAMDAEGCYWMAGIEGWQVVRITPAGGIDRIIEVPVEKPTCLAFGGPRLDTLYLTCMGPGLITPGSEARQPRAGGLFALNPGVPGYAPPPCAA</sequence>
<feature type="binding site" evidence="3">
    <location>
        <position position="17"/>
    </location>
    <ligand>
        <name>a divalent metal cation</name>
        <dbReference type="ChEBI" id="CHEBI:60240"/>
    </ligand>
</feature>
<feature type="binding site" evidence="3">
    <location>
        <position position="102"/>
    </location>
    <ligand>
        <name>substrate</name>
    </ligand>
</feature>
<dbReference type="RefSeq" id="WP_093149936.1">
    <property type="nucleotide sequence ID" value="NZ_FNBW01000005.1"/>
</dbReference>
<keyword evidence="3" id="KW-0862">Zinc</keyword>
<dbReference type="InterPro" id="IPR011042">
    <property type="entry name" value="6-blade_b-propeller_TolB-like"/>
</dbReference>
<name>A0A8G2EY38_9PROT</name>
<dbReference type="Pfam" id="PF08450">
    <property type="entry name" value="SGL"/>
    <property type="match status" value="1"/>
</dbReference>
<dbReference type="PANTHER" id="PTHR10907:SF47">
    <property type="entry name" value="REGUCALCIN"/>
    <property type="match status" value="1"/>
</dbReference>
<dbReference type="InterPro" id="IPR013658">
    <property type="entry name" value="SGL"/>
</dbReference>
<evidence type="ECO:0000256" key="2">
    <source>
        <dbReference type="PIRSR" id="PIRSR605511-1"/>
    </source>
</evidence>
<dbReference type="SUPFAM" id="SSF63829">
    <property type="entry name" value="Calcium-dependent phosphotriesterase"/>
    <property type="match status" value="1"/>
</dbReference>
<evidence type="ECO:0000256" key="1">
    <source>
        <dbReference type="ARBA" id="ARBA00008853"/>
    </source>
</evidence>
<feature type="active site" description="Proton donor/acceptor" evidence="2">
    <location>
        <position position="207"/>
    </location>
</feature>
<keyword evidence="6" id="KW-1185">Reference proteome</keyword>
<reference evidence="5 6" key="1">
    <citation type="submission" date="2016-10" db="EMBL/GenBank/DDBJ databases">
        <authorList>
            <person name="Varghese N."/>
            <person name="Submissions S."/>
        </authorList>
    </citation>
    <scope>NUCLEOTIDE SEQUENCE [LARGE SCALE GENOMIC DNA]</scope>
    <source>
        <strain evidence="5 6">DSM 18839</strain>
    </source>
</reference>
<keyword evidence="3" id="KW-0479">Metal-binding</keyword>
<feature type="binding site" evidence="3">
    <location>
        <position position="155"/>
    </location>
    <ligand>
        <name>a divalent metal cation</name>
        <dbReference type="ChEBI" id="CHEBI:60240"/>
    </ligand>
</feature>
<organism evidence="5 6">
    <name type="scientific">Thalassobaculum litoreum DSM 18839</name>
    <dbReference type="NCBI Taxonomy" id="1123362"/>
    <lineage>
        <taxon>Bacteria</taxon>
        <taxon>Pseudomonadati</taxon>
        <taxon>Pseudomonadota</taxon>
        <taxon>Alphaproteobacteria</taxon>
        <taxon>Rhodospirillales</taxon>
        <taxon>Thalassobaculaceae</taxon>
        <taxon>Thalassobaculum</taxon>
    </lineage>
</organism>
<feature type="binding site" evidence="3">
    <location>
        <position position="100"/>
    </location>
    <ligand>
        <name>substrate</name>
    </ligand>
</feature>
<accession>A0A8G2EY38</accession>
<proteinExistence type="inferred from homology"/>
<dbReference type="Gene3D" id="2.120.10.30">
    <property type="entry name" value="TolB, C-terminal domain"/>
    <property type="match status" value="1"/>
</dbReference>
<evidence type="ECO:0000313" key="5">
    <source>
        <dbReference type="EMBL" id="SDF66007.1"/>
    </source>
</evidence>
<dbReference type="AlphaFoldDB" id="A0A8G2EY38"/>
<comment type="caution">
    <text evidence="5">The sequence shown here is derived from an EMBL/GenBank/DDBJ whole genome shotgun (WGS) entry which is preliminary data.</text>
</comment>
<evidence type="ECO:0000256" key="3">
    <source>
        <dbReference type="PIRSR" id="PIRSR605511-2"/>
    </source>
</evidence>
<feature type="domain" description="SMP-30/Gluconolactonase/LRE-like region" evidence="4">
    <location>
        <begin position="15"/>
        <end position="264"/>
    </location>
</feature>
<dbReference type="PRINTS" id="PR01790">
    <property type="entry name" value="SMP30FAMILY"/>
</dbReference>
<evidence type="ECO:0000313" key="6">
    <source>
        <dbReference type="Proteomes" id="UP000198615"/>
    </source>
</evidence>
<dbReference type="GO" id="GO:0004341">
    <property type="term" value="F:gluconolactonase activity"/>
    <property type="evidence" value="ECO:0007669"/>
    <property type="project" value="TreeGrafter"/>
</dbReference>
<dbReference type="GO" id="GO:0005509">
    <property type="term" value="F:calcium ion binding"/>
    <property type="evidence" value="ECO:0007669"/>
    <property type="project" value="TreeGrafter"/>
</dbReference>
<dbReference type="Proteomes" id="UP000198615">
    <property type="component" value="Unassembled WGS sequence"/>
</dbReference>
<dbReference type="InterPro" id="IPR005511">
    <property type="entry name" value="SMP-30"/>
</dbReference>
<comment type="cofactor">
    <cofactor evidence="3">
        <name>Zn(2+)</name>
        <dbReference type="ChEBI" id="CHEBI:29105"/>
    </cofactor>
    <text evidence="3">Binds 1 divalent metal cation per subunit.</text>
</comment>
<gene>
    <name evidence="5" type="ORF">SAMN05660686_01957</name>
</gene>
<dbReference type="OrthoDB" id="2633250at2"/>
<dbReference type="GO" id="GO:0019853">
    <property type="term" value="P:L-ascorbic acid biosynthetic process"/>
    <property type="evidence" value="ECO:0007669"/>
    <property type="project" value="TreeGrafter"/>
</dbReference>
<feature type="binding site" evidence="3">
    <location>
        <position position="207"/>
    </location>
    <ligand>
        <name>a divalent metal cation</name>
        <dbReference type="ChEBI" id="CHEBI:60240"/>
    </ligand>
</feature>
<dbReference type="PANTHER" id="PTHR10907">
    <property type="entry name" value="REGUCALCIN"/>
    <property type="match status" value="1"/>
</dbReference>
<comment type="similarity">
    <text evidence="1">Belongs to the SMP-30/CGR1 family.</text>
</comment>
<dbReference type="EMBL" id="FNBW01000005">
    <property type="protein sequence ID" value="SDF66007.1"/>
    <property type="molecule type" value="Genomic_DNA"/>
</dbReference>
<evidence type="ECO:0000259" key="4">
    <source>
        <dbReference type="Pfam" id="PF08450"/>
    </source>
</evidence>